<name>A0AAE1A498_9GAST</name>
<protein>
    <submittedName>
        <fullName evidence="1">Uncharacterized protein</fullName>
    </submittedName>
</protein>
<dbReference type="Proteomes" id="UP001283361">
    <property type="component" value="Unassembled WGS sequence"/>
</dbReference>
<comment type="caution">
    <text evidence="1">The sequence shown here is derived from an EMBL/GenBank/DDBJ whole genome shotgun (WGS) entry which is preliminary data.</text>
</comment>
<organism evidence="1 2">
    <name type="scientific">Elysia crispata</name>
    <name type="common">lettuce slug</name>
    <dbReference type="NCBI Taxonomy" id="231223"/>
    <lineage>
        <taxon>Eukaryota</taxon>
        <taxon>Metazoa</taxon>
        <taxon>Spiralia</taxon>
        <taxon>Lophotrochozoa</taxon>
        <taxon>Mollusca</taxon>
        <taxon>Gastropoda</taxon>
        <taxon>Heterobranchia</taxon>
        <taxon>Euthyneura</taxon>
        <taxon>Panpulmonata</taxon>
        <taxon>Sacoglossa</taxon>
        <taxon>Placobranchoidea</taxon>
        <taxon>Plakobranchidae</taxon>
        <taxon>Elysia</taxon>
    </lineage>
</organism>
<dbReference type="AlphaFoldDB" id="A0AAE1A498"/>
<proteinExistence type="predicted"/>
<gene>
    <name evidence="1" type="ORF">RRG08_052126</name>
</gene>
<dbReference type="EMBL" id="JAWDGP010002675">
    <property type="protein sequence ID" value="KAK3780979.1"/>
    <property type="molecule type" value="Genomic_DNA"/>
</dbReference>
<keyword evidence="2" id="KW-1185">Reference proteome</keyword>
<evidence type="ECO:0000313" key="1">
    <source>
        <dbReference type="EMBL" id="KAK3780979.1"/>
    </source>
</evidence>
<accession>A0AAE1A498</accession>
<reference evidence="1" key="1">
    <citation type="journal article" date="2023" name="G3 (Bethesda)">
        <title>A reference genome for the long-term kleptoplast-retaining sea slug Elysia crispata morphotype clarki.</title>
        <authorList>
            <person name="Eastman K.E."/>
            <person name="Pendleton A.L."/>
            <person name="Shaikh M.A."/>
            <person name="Suttiyut T."/>
            <person name="Ogas R."/>
            <person name="Tomko P."/>
            <person name="Gavelis G."/>
            <person name="Widhalm J.R."/>
            <person name="Wisecaver J.H."/>
        </authorList>
    </citation>
    <scope>NUCLEOTIDE SEQUENCE</scope>
    <source>
        <strain evidence="1">ECLA1</strain>
    </source>
</reference>
<sequence>MEDSRSLALRNHAVIAKKQDLLLRRLELSARVQQPHGELVKSTNKRHSVAGWRQPHRLWRRCQYHWTQLDASGRAELGQVSVVAFPRNHIDLTDHWTGRARTSLSSSLPQESHRLDRRDWPHSAVLMEQRVSVKPKPKDSTADRTRISHNFVRQYFYRNS</sequence>
<evidence type="ECO:0000313" key="2">
    <source>
        <dbReference type="Proteomes" id="UP001283361"/>
    </source>
</evidence>